<feature type="domain" description="Reverse transcriptase" evidence="9">
    <location>
        <begin position="966"/>
        <end position="1035"/>
    </location>
</feature>
<organism evidence="12 13">
    <name type="scientific">Chara braunii</name>
    <name type="common">Braun's stonewort</name>
    <dbReference type="NCBI Taxonomy" id="69332"/>
    <lineage>
        <taxon>Eukaryota</taxon>
        <taxon>Viridiplantae</taxon>
        <taxon>Streptophyta</taxon>
        <taxon>Charophyceae</taxon>
        <taxon>Charales</taxon>
        <taxon>Characeae</taxon>
        <taxon>Chara</taxon>
    </lineage>
</organism>
<feature type="compositionally biased region" description="Acidic residues" evidence="8">
    <location>
        <begin position="483"/>
        <end position="501"/>
    </location>
</feature>
<keyword evidence="4" id="KW-0255">Endonuclease</keyword>
<dbReference type="InterPro" id="IPR041373">
    <property type="entry name" value="RT_RNaseH"/>
</dbReference>
<evidence type="ECO:0000256" key="3">
    <source>
        <dbReference type="ARBA" id="ARBA00022722"/>
    </source>
</evidence>
<feature type="domain" description="Reverse transcriptase RNase H-like" evidence="10">
    <location>
        <begin position="760"/>
        <end position="860"/>
    </location>
</feature>
<evidence type="ECO:0008006" key="14">
    <source>
        <dbReference type="Google" id="ProtNLM"/>
    </source>
</evidence>
<proteinExistence type="predicted"/>
<dbReference type="AlphaFoldDB" id="A0A388MA72"/>
<dbReference type="Gene3D" id="3.30.420.10">
    <property type="entry name" value="Ribonuclease H-like superfamily/Ribonuclease H"/>
    <property type="match status" value="1"/>
</dbReference>
<keyword evidence="7" id="KW-0511">Multifunctional enzyme</keyword>
<name>A0A388MA72_CHABU</name>
<keyword evidence="3" id="KW-0540">Nuclease</keyword>
<protein>
    <recommendedName>
        <fullName evidence="14">Reverse transcriptase domain-containing protein</fullName>
    </recommendedName>
</protein>
<keyword evidence="1" id="KW-0808">Transferase</keyword>
<dbReference type="GO" id="GO:0004519">
    <property type="term" value="F:endonuclease activity"/>
    <property type="evidence" value="ECO:0007669"/>
    <property type="project" value="UniProtKB-KW"/>
</dbReference>
<evidence type="ECO:0000256" key="1">
    <source>
        <dbReference type="ARBA" id="ARBA00022679"/>
    </source>
</evidence>
<dbReference type="OrthoDB" id="9950135at2759"/>
<dbReference type="InterPro" id="IPR000477">
    <property type="entry name" value="RT_dom"/>
</dbReference>
<dbReference type="FunFam" id="3.30.70.270:FF:000020">
    <property type="entry name" value="Transposon Tf2-6 polyprotein-like Protein"/>
    <property type="match status" value="2"/>
</dbReference>
<accession>A0A388MA72</accession>
<dbReference type="Gene3D" id="3.30.70.270">
    <property type="match status" value="4"/>
</dbReference>
<dbReference type="CDD" id="cd09274">
    <property type="entry name" value="RNase_HI_RT_Ty3"/>
    <property type="match status" value="1"/>
</dbReference>
<dbReference type="FunFam" id="3.30.70.270:FF:000003">
    <property type="entry name" value="Transposon Ty3-G Gag-Pol polyprotein"/>
    <property type="match status" value="2"/>
</dbReference>
<evidence type="ECO:0000313" key="13">
    <source>
        <dbReference type="Proteomes" id="UP000265515"/>
    </source>
</evidence>
<dbReference type="InterPro" id="IPR012337">
    <property type="entry name" value="RNaseH-like_sf"/>
</dbReference>
<reference evidence="12 13" key="1">
    <citation type="journal article" date="2018" name="Cell">
        <title>The Chara Genome: Secondary Complexity and Implications for Plant Terrestrialization.</title>
        <authorList>
            <person name="Nishiyama T."/>
            <person name="Sakayama H."/>
            <person name="Vries J.D."/>
            <person name="Buschmann H."/>
            <person name="Saint-Marcoux D."/>
            <person name="Ullrich K.K."/>
            <person name="Haas F.B."/>
            <person name="Vanderstraeten L."/>
            <person name="Becker D."/>
            <person name="Lang D."/>
            <person name="Vosolsobe S."/>
            <person name="Rombauts S."/>
            <person name="Wilhelmsson P.K.I."/>
            <person name="Janitza P."/>
            <person name="Kern R."/>
            <person name="Heyl A."/>
            <person name="Rumpler F."/>
            <person name="Villalobos L.I.A.C."/>
            <person name="Clay J.M."/>
            <person name="Skokan R."/>
            <person name="Toyoda A."/>
            <person name="Suzuki Y."/>
            <person name="Kagoshima H."/>
            <person name="Schijlen E."/>
            <person name="Tajeshwar N."/>
            <person name="Catarino B."/>
            <person name="Hetherington A.J."/>
            <person name="Saltykova A."/>
            <person name="Bonnot C."/>
            <person name="Breuninger H."/>
            <person name="Symeonidi A."/>
            <person name="Radhakrishnan G.V."/>
            <person name="Van Nieuwerburgh F."/>
            <person name="Deforce D."/>
            <person name="Chang C."/>
            <person name="Karol K.G."/>
            <person name="Hedrich R."/>
            <person name="Ulvskov P."/>
            <person name="Glockner G."/>
            <person name="Delwiche C.F."/>
            <person name="Petrasek J."/>
            <person name="Van de Peer Y."/>
            <person name="Friml J."/>
            <person name="Beilby M."/>
            <person name="Dolan L."/>
            <person name="Kohara Y."/>
            <person name="Sugano S."/>
            <person name="Fujiyama A."/>
            <person name="Delaux P.-M."/>
            <person name="Quint M."/>
            <person name="TheiBen G."/>
            <person name="Hagemann M."/>
            <person name="Harholt J."/>
            <person name="Dunand C."/>
            <person name="Zachgo S."/>
            <person name="Langdale J."/>
            <person name="Maumus F."/>
            <person name="Straeten D.V.D."/>
            <person name="Gould S.B."/>
            <person name="Rensing S.A."/>
        </authorList>
    </citation>
    <scope>NUCLEOTIDE SEQUENCE [LARGE SCALE GENOMIC DNA]</scope>
    <source>
        <strain evidence="12 13">S276</strain>
    </source>
</reference>
<keyword evidence="2" id="KW-0548">Nucleotidyltransferase</keyword>
<keyword evidence="13" id="KW-1185">Reference proteome</keyword>
<dbReference type="Pfam" id="PF17919">
    <property type="entry name" value="RT_RNaseH_2"/>
    <property type="match status" value="1"/>
</dbReference>
<evidence type="ECO:0000259" key="9">
    <source>
        <dbReference type="Pfam" id="PF00078"/>
    </source>
</evidence>
<evidence type="ECO:0000259" key="11">
    <source>
        <dbReference type="Pfam" id="PF17919"/>
    </source>
</evidence>
<feature type="region of interest" description="Disordered" evidence="8">
    <location>
        <begin position="483"/>
        <end position="518"/>
    </location>
</feature>
<dbReference type="InterPro" id="IPR050951">
    <property type="entry name" value="Retrovirus_Pol_polyprotein"/>
</dbReference>
<keyword evidence="5" id="KW-0378">Hydrolase</keyword>
<dbReference type="GO" id="GO:0016787">
    <property type="term" value="F:hydrolase activity"/>
    <property type="evidence" value="ECO:0007669"/>
    <property type="project" value="UniProtKB-KW"/>
</dbReference>
<evidence type="ECO:0000256" key="4">
    <source>
        <dbReference type="ARBA" id="ARBA00022759"/>
    </source>
</evidence>
<dbReference type="InterPro" id="IPR043128">
    <property type="entry name" value="Rev_trsase/Diguanyl_cyclase"/>
</dbReference>
<evidence type="ECO:0000256" key="2">
    <source>
        <dbReference type="ARBA" id="ARBA00022695"/>
    </source>
</evidence>
<gene>
    <name evidence="12" type="ORF">CBR_g52424</name>
</gene>
<evidence type="ECO:0000256" key="7">
    <source>
        <dbReference type="ARBA" id="ARBA00023268"/>
    </source>
</evidence>
<keyword evidence="6" id="KW-0695">RNA-directed DNA polymerase</keyword>
<dbReference type="Gramene" id="GBG91468">
    <property type="protein sequence ID" value="GBG91468"/>
    <property type="gene ID" value="CBR_g52424"/>
</dbReference>
<dbReference type="PANTHER" id="PTHR37984">
    <property type="entry name" value="PROTEIN CBG26694"/>
    <property type="match status" value="1"/>
</dbReference>
<dbReference type="EMBL" id="BFEA01000910">
    <property type="protein sequence ID" value="GBG91468.1"/>
    <property type="molecule type" value="Genomic_DNA"/>
</dbReference>
<dbReference type="CDD" id="cd01647">
    <property type="entry name" value="RT_LTR"/>
    <property type="match status" value="2"/>
</dbReference>
<sequence>MLLLITEAKQQSDAVAAATKKKAEDAEKAHLLAIEQQRQQDEAAAKAADEKQLQLCEKIFSGERALLTMAADWRAEAENGKLEESGNKIALLLSHLTDLLATCIAQQEDIHNLDDAVQTHNQVFDQLTSRLQQLEQTVAAPVASSSNTSDRLKALEIGVGSLKDDVQFQQTATQQLEQRICTVTNHSSSEPCETTPKFDGKEIFCDSTKTNPIPWFRKFELTLQLHYVSGHKHHAVQVWSDFTIAVTSNEAGNSATAAAPRLEPAGAGPSHIGPYVDRKAVQIPSKYDGKEDIESWINSMRAYFKVLGTQLETQSVIMGMDVEPVVLGFLEVRATRDGIPKIELTRWLKTTPVASLEELLISQYLDPHAAARARIQLDKIKRNKWTGSMKSLQTYLSKMFPTPRLKLTAQSCLDVVKGAIPTSFTNRLGRDFIGYTDWFTLMKDIVSLEAVDLVTTAGSEKPMGSRQFKGSNRFVEHDLLEAEEEPDANDPTLGDDQEQDSDTTCSLAHESDANKEEEKFTAFKKTTNAKGLNQSAGKNYVQLPKGVEIPPKPEDATTKPWVDLRITENDWRGRLKKGYEHFEWVVMPFGLTNAPTTFQAAMTNEFRTMLDRFVLVYLDDIFIYSRSLEDHLEHLRRVLETLRLTKYKANLDKCGFVRQELEYLGHFVTPESISPLSDKIQAIQEWPEPRNVTDVRSFLGLAVYYQRFIKGYSKIAAYLSKLQCEDRPFDFGEDAWESFLALKAALLSAEVFRIYNLLLPTHVTVDASRYGIGAVLERHDGMDWHPVEYFSKKVSVVHSIDDARKKELLAFVPMLKLWRHFLLGRSQFRWVTDNNPLVFYKTQDTVNSTITRWMTFIDQFDFFPDHISGKNLPASEARLEYHSFETLSRKALDLEATLGNAQPSLSDARKKKSLQEWKKKGAKLMMVESDGTQTEIDELTDLLDVSEYDGEETAEGSTLAAVVKAKHAMNRIFHDHLDKFVVVYLDDILIFSKSAEEHAEHVETVLSLLRQHKYKVNLEKCEFGRTKILYLGHEVSAEGIRPEDAKVASIQDWPRPQTATEVRSFLGMCGYYRNFVKNYSTVASPLTDLTRLDTPWDWSDECEGAFKRLKHALMNHEVLMVPDPQKPFIVTTDASQYGIGAVVAQQDGKKLRPIEYMSKKMPSKKLAKSTYERELYALYKALVHWRHFLLEGQSVSMDFMDTLVTSKSGKRHIFVIIDRFTKYARLVAMPETARTDHVIKLFMDNWVRDFRLPKSIVRT</sequence>
<dbReference type="GO" id="GO:0003676">
    <property type="term" value="F:nucleic acid binding"/>
    <property type="evidence" value="ECO:0007669"/>
    <property type="project" value="InterPro"/>
</dbReference>
<evidence type="ECO:0000259" key="10">
    <source>
        <dbReference type="Pfam" id="PF17917"/>
    </source>
</evidence>
<dbReference type="InterPro" id="IPR036397">
    <property type="entry name" value="RNaseH_sf"/>
</dbReference>
<evidence type="ECO:0000256" key="5">
    <source>
        <dbReference type="ARBA" id="ARBA00022801"/>
    </source>
</evidence>
<dbReference type="SUPFAM" id="SSF53098">
    <property type="entry name" value="Ribonuclease H-like"/>
    <property type="match status" value="1"/>
</dbReference>
<feature type="domain" description="Reverse transcriptase/retrotransposon-derived protein RNase H-like" evidence="11">
    <location>
        <begin position="1098"/>
        <end position="1191"/>
    </location>
</feature>
<evidence type="ECO:0000256" key="8">
    <source>
        <dbReference type="SAM" id="MobiDB-lite"/>
    </source>
</evidence>
<feature type="domain" description="Reverse transcriptase" evidence="9">
    <location>
        <begin position="574"/>
        <end position="666"/>
    </location>
</feature>
<dbReference type="Proteomes" id="UP000265515">
    <property type="component" value="Unassembled WGS sequence"/>
</dbReference>
<evidence type="ECO:0000256" key="6">
    <source>
        <dbReference type="ARBA" id="ARBA00022918"/>
    </source>
</evidence>
<dbReference type="Pfam" id="PF00078">
    <property type="entry name" value="RVT_1"/>
    <property type="match status" value="2"/>
</dbReference>
<dbReference type="InterPro" id="IPR043502">
    <property type="entry name" value="DNA/RNA_pol_sf"/>
</dbReference>
<feature type="compositionally biased region" description="Basic and acidic residues" evidence="8">
    <location>
        <begin position="509"/>
        <end position="518"/>
    </location>
</feature>
<comment type="caution">
    <text evidence="12">The sequence shown here is derived from an EMBL/GenBank/DDBJ whole genome shotgun (WGS) entry which is preliminary data.</text>
</comment>
<evidence type="ECO:0000313" key="12">
    <source>
        <dbReference type="EMBL" id="GBG91468.1"/>
    </source>
</evidence>
<dbReference type="GO" id="GO:0003964">
    <property type="term" value="F:RNA-directed DNA polymerase activity"/>
    <property type="evidence" value="ECO:0007669"/>
    <property type="project" value="UniProtKB-KW"/>
</dbReference>
<dbReference type="SUPFAM" id="SSF56672">
    <property type="entry name" value="DNA/RNA polymerases"/>
    <property type="match status" value="2"/>
</dbReference>
<dbReference type="Pfam" id="PF17917">
    <property type="entry name" value="RT_RNaseH"/>
    <property type="match status" value="1"/>
</dbReference>
<dbReference type="PANTHER" id="PTHR37984:SF5">
    <property type="entry name" value="PROTEIN NYNRIN-LIKE"/>
    <property type="match status" value="1"/>
</dbReference>
<dbReference type="InterPro" id="IPR041577">
    <property type="entry name" value="RT_RNaseH_2"/>
</dbReference>